<dbReference type="OrthoDB" id="2281895at2759"/>
<evidence type="ECO:0000313" key="3">
    <source>
        <dbReference type="Proteomes" id="UP000250140"/>
    </source>
</evidence>
<evidence type="ECO:0000313" key="2">
    <source>
        <dbReference type="EMBL" id="OCL07714.1"/>
    </source>
</evidence>
<accession>A0A8E2JSN7</accession>
<protein>
    <submittedName>
        <fullName evidence="2">RNase III domain-containing protein</fullName>
    </submittedName>
</protein>
<proteinExistence type="predicted"/>
<dbReference type="Gene3D" id="1.10.1520.10">
    <property type="entry name" value="Ribonuclease III domain"/>
    <property type="match status" value="1"/>
</dbReference>
<dbReference type="PANTHER" id="PTHR28160:SF1">
    <property type="entry name" value="LARGE RIBOSOMAL SUBUNIT PROTEIN ML57"/>
    <property type="match status" value="1"/>
</dbReference>
<dbReference type="GO" id="GO:0006396">
    <property type="term" value="P:RNA processing"/>
    <property type="evidence" value="ECO:0007669"/>
    <property type="project" value="InterPro"/>
</dbReference>
<organism evidence="2 3">
    <name type="scientific">Glonium stellatum</name>
    <dbReference type="NCBI Taxonomy" id="574774"/>
    <lineage>
        <taxon>Eukaryota</taxon>
        <taxon>Fungi</taxon>
        <taxon>Dikarya</taxon>
        <taxon>Ascomycota</taxon>
        <taxon>Pezizomycotina</taxon>
        <taxon>Dothideomycetes</taxon>
        <taxon>Pleosporomycetidae</taxon>
        <taxon>Gloniales</taxon>
        <taxon>Gloniaceae</taxon>
        <taxon>Glonium</taxon>
    </lineage>
</organism>
<gene>
    <name evidence="2" type="ORF">AOQ84DRAFT_294568</name>
</gene>
<dbReference type="GO" id="GO:0003735">
    <property type="term" value="F:structural constituent of ribosome"/>
    <property type="evidence" value="ECO:0007669"/>
    <property type="project" value="InterPro"/>
</dbReference>
<dbReference type="FunFam" id="1.10.1520.10:FF:000018">
    <property type="entry name" value="RNase III domain protein"/>
    <property type="match status" value="1"/>
</dbReference>
<dbReference type="GO" id="GO:0005762">
    <property type="term" value="C:mitochondrial large ribosomal subunit"/>
    <property type="evidence" value="ECO:0007669"/>
    <property type="project" value="InterPro"/>
</dbReference>
<dbReference type="GO" id="GO:0032543">
    <property type="term" value="P:mitochondrial translation"/>
    <property type="evidence" value="ECO:0007669"/>
    <property type="project" value="InterPro"/>
</dbReference>
<dbReference type="AlphaFoldDB" id="A0A8E2JSN7"/>
<keyword evidence="3" id="KW-1185">Reference proteome</keyword>
<evidence type="ECO:0000259" key="1">
    <source>
        <dbReference type="Pfam" id="PF14622"/>
    </source>
</evidence>
<dbReference type="GO" id="GO:0004525">
    <property type="term" value="F:ribonuclease III activity"/>
    <property type="evidence" value="ECO:0007669"/>
    <property type="project" value="InterPro"/>
</dbReference>
<dbReference type="InterPro" id="IPR000999">
    <property type="entry name" value="RNase_III_dom"/>
</dbReference>
<feature type="domain" description="RNase III" evidence="1">
    <location>
        <begin position="110"/>
        <end position="264"/>
    </location>
</feature>
<dbReference type="Proteomes" id="UP000250140">
    <property type="component" value="Unassembled WGS sequence"/>
</dbReference>
<dbReference type="EMBL" id="KV749801">
    <property type="protein sequence ID" value="OCL07714.1"/>
    <property type="molecule type" value="Genomic_DNA"/>
</dbReference>
<reference evidence="2 3" key="1">
    <citation type="journal article" date="2016" name="Nat. Commun.">
        <title>Ectomycorrhizal ecology is imprinted in the genome of the dominant symbiotic fungus Cenococcum geophilum.</title>
        <authorList>
            <consortium name="DOE Joint Genome Institute"/>
            <person name="Peter M."/>
            <person name="Kohler A."/>
            <person name="Ohm R.A."/>
            <person name="Kuo A."/>
            <person name="Krutzmann J."/>
            <person name="Morin E."/>
            <person name="Arend M."/>
            <person name="Barry K.W."/>
            <person name="Binder M."/>
            <person name="Choi C."/>
            <person name="Clum A."/>
            <person name="Copeland A."/>
            <person name="Grisel N."/>
            <person name="Haridas S."/>
            <person name="Kipfer T."/>
            <person name="LaButti K."/>
            <person name="Lindquist E."/>
            <person name="Lipzen A."/>
            <person name="Maire R."/>
            <person name="Meier B."/>
            <person name="Mihaltcheva S."/>
            <person name="Molinier V."/>
            <person name="Murat C."/>
            <person name="Poggeler S."/>
            <person name="Quandt C.A."/>
            <person name="Sperisen C."/>
            <person name="Tritt A."/>
            <person name="Tisserant E."/>
            <person name="Crous P.W."/>
            <person name="Henrissat B."/>
            <person name="Nehls U."/>
            <person name="Egli S."/>
            <person name="Spatafora J.W."/>
            <person name="Grigoriev I.V."/>
            <person name="Martin F.M."/>
        </authorList>
    </citation>
    <scope>NUCLEOTIDE SEQUENCE [LARGE SCALE GENOMIC DNA]</scope>
    <source>
        <strain evidence="2 3">CBS 207.34</strain>
    </source>
</reference>
<dbReference type="InterPro" id="IPR040030">
    <property type="entry name" value="Ribosomal_mL57"/>
</dbReference>
<dbReference type="InterPro" id="IPR036389">
    <property type="entry name" value="RNase_III_sf"/>
</dbReference>
<dbReference type="PANTHER" id="PTHR28160">
    <property type="entry name" value="54S RIBOSOMAL PROTEIN L15, MITOCHONDRIAL"/>
    <property type="match status" value="1"/>
</dbReference>
<dbReference type="SUPFAM" id="SSF69065">
    <property type="entry name" value="RNase III domain-like"/>
    <property type="match status" value="1"/>
</dbReference>
<name>A0A8E2JSN7_9PEZI</name>
<dbReference type="Pfam" id="PF14622">
    <property type="entry name" value="Ribonucleas_3_3"/>
    <property type="match status" value="1"/>
</dbReference>
<sequence length="268" mass="29657">MASKRPLRLLLNTQSPLPRHLCPLRKLSTPVPISSVYASFSTSSLRLQEDGETEAEQLPRWQMTPKRMVAPYRSRPKPANNNFVVNDDPKRLDDVYVRLLGKDGDKVLTDEVKWLAVTHKSFDHGRRGFNDRLAILGRRIVSLQTSLALINSSQPTLHMSGNTSESSVDSYGRIPFTHPALSGLPNLASEAKDDILSISRLANLAERYGLDKVVRWKPKKADNLQGSGIESVLTSSLYAIVGAVALEKGGEVANRTVRDRILNPLGLI</sequence>